<dbReference type="PANTHER" id="PTHR43805:SF1">
    <property type="entry name" value="GP-PDE DOMAIN-CONTAINING PROTEIN"/>
    <property type="match status" value="1"/>
</dbReference>
<dbReference type="RefSeq" id="WP_188822052.1">
    <property type="nucleotide sequence ID" value="NZ_BMHH01000003.1"/>
</dbReference>
<name>A0A916S5B8_9HYPH</name>
<evidence type="ECO:0000313" key="2">
    <source>
        <dbReference type="EMBL" id="GGA84320.1"/>
    </source>
</evidence>
<dbReference type="PROSITE" id="PS51704">
    <property type="entry name" value="GP_PDE"/>
    <property type="match status" value="1"/>
</dbReference>
<dbReference type="Pfam" id="PF03009">
    <property type="entry name" value="GDPD"/>
    <property type="match status" value="1"/>
</dbReference>
<protein>
    <submittedName>
        <fullName evidence="2">Glycerophosphoryl diester phosphodiesterase</fullName>
    </submittedName>
</protein>
<dbReference type="Gene3D" id="3.20.20.190">
    <property type="entry name" value="Phosphatidylinositol (PI) phosphodiesterase"/>
    <property type="match status" value="1"/>
</dbReference>
<sequence length="326" mass="35652">MIRGILKIAGLAVGACAIIAFIVNTDYLAVPDQPKPQIIAHRGLGQTFSREGLKNDTCTAERIFPPEHPYLENTTEGFRAAFNAGADIVEFDVHPTTDGQFAVFHDWTVDCRTESTGVTRDKSLAELKKLDIGYGYTADGGKTFPFRGKGVGMMPSLDEVLAAFPDRRFLINIKSNDEREGRLLAARLNALPPAERANIMIYGGGKAIDAFKAASPGATVLGTDGAIRCFIRHALLGWSGYVPKDCRQTLFMVPANFSPYIWGYPHRLAARLEKYGTLLVTIGDNHWEKSTSGVDDEATLRKIPARFNGAIWTNRVDHIGPQVKGG</sequence>
<keyword evidence="3" id="KW-1185">Reference proteome</keyword>
<evidence type="ECO:0000259" key="1">
    <source>
        <dbReference type="PROSITE" id="PS51704"/>
    </source>
</evidence>
<accession>A0A916S5B8</accession>
<organism evidence="2 3">
    <name type="scientific">Brucella endophytica</name>
    <dbReference type="NCBI Taxonomy" id="1963359"/>
    <lineage>
        <taxon>Bacteria</taxon>
        <taxon>Pseudomonadati</taxon>
        <taxon>Pseudomonadota</taxon>
        <taxon>Alphaproteobacteria</taxon>
        <taxon>Hyphomicrobiales</taxon>
        <taxon>Brucellaceae</taxon>
        <taxon>Brucella/Ochrobactrum group</taxon>
        <taxon>Brucella</taxon>
    </lineage>
</organism>
<dbReference type="InterPro" id="IPR030395">
    <property type="entry name" value="GP_PDE_dom"/>
</dbReference>
<dbReference type="InterPro" id="IPR017946">
    <property type="entry name" value="PLC-like_Pdiesterase_TIM-brl"/>
</dbReference>
<gene>
    <name evidence="2" type="ORF">GCM10011491_09760</name>
</gene>
<dbReference type="Proteomes" id="UP000646478">
    <property type="component" value="Unassembled WGS sequence"/>
</dbReference>
<feature type="domain" description="GP-PDE" evidence="1">
    <location>
        <begin position="56"/>
        <end position="174"/>
    </location>
</feature>
<reference evidence="2" key="1">
    <citation type="journal article" date="2014" name="Int. J. Syst. Evol. Microbiol.">
        <title>Complete genome sequence of Corynebacterium casei LMG S-19264T (=DSM 44701T), isolated from a smear-ripened cheese.</title>
        <authorList>
            <consortium name="US DOE Joint Genome Institute (JGI-PGF)"/>
            <person name="Walter F."/>
            <person name="Albersmeier A."/>
            <person name="Kalinowski J."/>
            <person name="Ruckert C."/>
        </authorList>
    </citation>
    <scope>NUCLEOTIDE SEQUENCE</scope>
    <source>
        <strain evidence="2">CGMCC 1.15082</strain>
    </source>
</reference>
<proteinExistence type="predicted"/>
<dbReference type="PANTHER" id="PTHR43805">
    <property type="entry name" value="GLYCEROPHOSPHORYL DIESTER PHOSPHODIESTERASE"/>
    <property type="match status" value="1"/>
</dbReference>
<dbReference type="GO" id="GO:0008081">
    <property type="term" value="F:phosphoric diester hydrolase activity"/>
    <property type="evidence" value="ECO:0007669"/>
    <property type="project" value="InterPro"/>
</dbReference>
<reference evidence="2" key="2">
    <citation type="submission" date="2020-09" db="EMBL/GenBank/DDBJ databases">
        <authorList>
            <person name="Sun Q."/>
            <person name="Zhou Y."/>
        </authorList>
    </citation>
    <scope>NUCLEOTIDE SEQUENCE</scope>
    <source>
        <strain evidence="2">CGMCC 1.15082</strain>
    </source>
</reference>
<dbReference type="EMBL" id="BMHH01000003">
    <property type="protein sequence ID" value="GGA84320.1"/>
    <property type="molecule type" value="Genomic_DNA"/>
</dbReference>
<dbReference type="AlphaFoldDB" id="A0A916S5B8"/>
<dbReference type="GO" id="GO:0006629">
    <property type="term" value="P:lipid metabolic process"/>
    <property type="evidence" value="ECO:0007669"/>
    <property type="project" value="InterPro"/>
</dbReference>
<evidence type="ECO:0000313" key="3">
    <source>
        <dbReference type="Proteomes" id="UP000646478"/>
    </source>
</evidence>
<dbReference type="SUPFAM" id="SSF51695">
    <property type="entry name" value="PLC-like phosphodiesterases"/>
    <property type="match status" value="1"/>
</dbReference>
<comment type="caution">
    <text evidence="2">The sequence shown here is derived from an EMBL/GenBank/DDBJ whole genome shotgun (WGS) entry which is preliminary data.</text>
</comment>